<organism evidence="2 3">
    <name type="scientific">Niallia circulans</name>
    <name type="common">Bacillus circulans</name>
    <dbReference type="NCBI Taxonomy" id="1397"/>
    <lineage>
        <taxon>Bacteria</taxon>
        <taxon>Bacillati</taxon>
        <taxon>Bacillota</taxon>
        <taxon>Bacilli</taxon>
        <taxon>Bacillales</taxon>
        <taxon>Bacillaceae</taxon>
        <taxon>Niallia</taxon>
    </lineage>
</organism>
<evidence type="ECO:0000313" key="3">
    <source>
        <dbReference type="Proteomes" id="UP000216961"/>
    </source>
</evidence>
<evidence type="ECO:0000313" key="2">
    <source>
        <dbReference type="EMBL" id="PAD81565.1"/>
    </source>
</evidence>
<keyword evidence="1" id="KW-0472">Membrane</keyword>
<feature type="transmembrane region" description="Helical" evidence="1">
    <location>
        <begin position="199"/>
        <end position="218"/>
    </location>
</feature>
<sequence>MRVVELFQMDVKFQLRHGFYYAYALVTIFYIGLLLLIPEAYVQTASILIVFTDPSVLGFFFVGGIVLLERDQSIFSTLYVTPLKIHEYLISKVMSLTHLAAVTSIVLLVAIHQISFHVVPFLLAVILCSMFFTLLGINLAVRVKSVNVFLYTSPLFVIVFYLPLVDYIGIYDTPIFFILPTQAILLLMEGAFRGVSIGIYLYSVVILAVWIGLVYLWTYRSFQQFLKDKCFI</sequence>
<evidence type="ECO:0000256" key="1">
    <source>
        <dbReference type="SAM" id="Phobius"/>
    </source>
</evidence>
<accession>A0AA91TP50</accession>
<reference evidence="2 3" key="1">
    <citation type="submission" date="2017-07" db="EMBL/GenBank/DDBJ databases">
        <title>Isolation and whole genome analysis of endospore-forming bacteria from heroin.</title>
        <authorList>
            <person name="Kalinowski J."/>
            <person name="Ahrens B."/>
            <person name="Al-Dilaimi A."/>
            <person name="Winkler A."/>
            <person name="Wibberg D."/>
            <person name="Schleenbecker U."/>
            <person name="Ruckert C."/>
            <person name="Wolfel R."/>
            <person name="Grass G."/>
        </authorList>
    </citation>
    <scope>NUCLEOTIDE SEQUENCE [LARGE SCALE GENOMIC DNA]</scope>
    <source>
        <strain evidence="2 3">7521-2</strain>
    </source>
</reference>
<name>A0AA91TP50_NIACI</name>
<feature type="transmembrane region" description="Helical" evidence="1">
    <location>
        <begin position="118"/>
        <end position="141"/>
    </location>
</feature>
<keyword evidence="1" id="KW-1133">Transmembrane helix</keyword>
<dbReference type="AlphaFoldDB" id="A0AA91TP50"/>
<feature type="transmembrane region" description="Helical" evidence="1">
    <location>
        <begin position="89"/>
        <end position="112"/>
    </location>
</feature>
<protein>
    <submittedName>
        <fullName evidence="2">Uncharacterized protein</fullName>
    </submittedName>
</protein>
<dbReference type="EMBL" id="NPBQ01000120">
    <property type="protein sequence ID" value="PAD81565.1"/>
    <property type="molecule type" value="Genomic_DNA"/>
</dbReference>
<dbReference type="InterPro" id="IPR056926">
    <property type="entry name" value="FLQE3_permease"/>
</dbReference>
<dbReference type="Proteomes" id="UP000216961">
    <property type="component" value="Unassembled WGS sequence"/>
</dbReference>
<comment type="caution">
    <text evidence="2">The sequence shown here is derived from an EMBL/GenBank/DDBJ whole genome shotgun (WGS) entry which is preliminary data.</text>
</comment>
<feature type="transmembrane region" description="Helical" evidence="1">
    <location>
        <begin position="20"/>
        <end position="41"/>
    </location>
</feature>
<keyword evidence="1" id="KW-0812">Transmembrane</keyword>
<gene>
    <name evidence="2" type="ORF">CHH57_19240</name>
</gene>
<dbReference type="RefSeq" id="WP_095332837.1">
    <property type="nucleotide sequence ID" value="NZ_NPBQ01000120.1"/>
</dbReference>
<dbReference type="PRINTS" id="PR01692">
    <property type="entry name" value="LIPOCALINIMR"/>
</dbReference>
<dbReference type="Pfam" id="PF24686">
    <property type="entry name" value="FLQE3_permease"/>
    <property type="match status" value="1"/>
</dbReference>
<dbReference type="InterPro" id="IPR008075">
    <property type="entry name" value="LIMR"/>
</dbReference>
<feature type="transmembrane region" description="Helical" evidence="1">
    <location>
        <begin position="148"/>
        <end position="169"/>
    </location>
</feature>
<proteinExistence type="predicted"/>
<feature type="transmembrane region" description="Helical" evidence="1">
    <location>
        <begin position="47"/>
        <end position="68"/>
    </location>
</feature>